<feature type="domain" description="CusB-like beta-barrel" evidence="8">
    <location>
        <begin position="306"/>
        <end position="382"/>
    </location>
</feature>
<feature type="region of interest" description="Disordered" evidence="5">
    <location>
        <begin position="138"/>
        <end position="161"/>
    </location>
</feature>
<evidence type="ECO:0000256" key="1">
    <source>
        <dbReference type="ARBA" id="ARBA00009477"/>
    </source>
</evidence>
<evidence type="ECO:0000259" key="9">
    <source>
        <dbReference type="Pfam" id="PF25975"/>
    </source>
</evidence>
<dbReference type="InterPro" id="IPR051909">
    <property type="entry name" value="MFP_Cation_Efflux"/>
</dbReference>
<dbReference type="InterPro" id="IPR058649">
    <property type="entry name" value="CzcB_C"/>
</dbReference>
<dbReference type="Gene3D" id="2.40.30.170">
    <property type="match status" value="1"/>
</dbReference>
<keyword evidence="11" id="KW-1185">Reference proteome</keyword>
<dbReference type="InterPro" id="IPR058791">
    <property type="entry name" value="3HB_CusB"/>
</dbReference>
<evidence type="ECO:0000256" key="3">
    <source>
        <dbReference type="ARBA" id="ARBA00022729"/>
    </source>
</evidence>
<dbReference type="SUPFAM" id="SSF111369">
    <property type="entry name" value="HlyD-like secretion proteins"/>
    <property type="match status" value="1"/>
</dbReference>
<dbReference type="GO" id="GO:0030288">
    <property type="term" value="C:outer membrane-bounded periplasmic space"/>
    <property type="evidence" value="ECO:0007669"/>
    <property type="project" value="TreeGrafter"/>
</dbReference>
<feature type="domain" description="CusB-like barrel-sandwich hybrid" evidence="7">
    <location>
        <begin position="182"/>
        <end position="300"/>
    </location>
</feature>
<dbReference type="GO" id="GO:0016020">
    <property type="term" value="C:membrane"/>
    <property type="evidence" value="ECO:0007669"/>
    <property type="project" value="InterPro"/>
</dbReference>
<accession>A0A9W6GY54</accession>
<dbReference type="RefSeq" id="WP_432806827.1">
    <property type="nucleotide sequence ID" value="NZ_BSEC01000002.1"/>
</dbReference>
<keyword evidence="4" id="KW-0406">Ion transport</keyword>
<dbReference type="InterPro" id="IPR058792">
    <property type="entry name" value="Beta-barrel_RND_2"/>
</dbReference>
<dbReference type="FunFam" id="2.40.30.170:FF:000010">
    <property type="entry name" value="Efflux RND transporter periplasmic adaptor subunit"/>
    <property type="match status" value="1"/>
</dbReference>
<evidence type="ECO:0000256" key="4">
    <source>
        <dbReference type="ARBA" id="ARBA00023065"/>
    </source>
</evidence>
<protein>
    <submittedName>
        <fullName evidence="10">Cation efflux system protein</fullName>
    </submittedName>
</protein>
<dbReference type="EMBL" id="BSEC01000002">
    <property type="protein sequence ID" value="GLI95133.1"/>
    <property type="molecule type" value="Genomic_DNA"/>
</dbReference>
<organism evidence="10 11">
    <name type="scientific">Methylocystis echinoides</name>
    <dbReference type="NCBI Taxonomy" id="29468"/>
    <lineage>
        <taxon>Bacteria</taxon>
        <taxon>Pseudomonadati</taxon>
        <taxon>Pseudomonadota</taxon>
        <taxon>Alphaproteobacteria</taxon>
        <taxon>Hyphomicrobiales</taxon>
        <taxon>Methylocystaceae</taxon>
        <taxon>Methylocystis</taxon>
    </lineage>
</organism>
<dbReference type="InterPro" id="IPR006143">
    <property type="entry name" value="RND_pump_MFP"/>
</dbReference>
<dbReference type="GO" id="GO:0060003">
    <property type="term" value="P:copper ion export"/>
    <property type="evidence" value="ECO:0007669"/>
    <property type="project" value="TreeGrafter"/>
</dbReference>
<dbReference type="InterPro" id="IPR058790">
    <property type="entry name" value="BSH_CusB"/>
</dbReference>
<sequence>MTRRGMVFLSVLTAAAAGVAWLLEGRFSWVAPPSMHAPPAQSNRPSATNPIIYYRDPDNRPFYSSTPRKAANGKEFVAVRASEDVSFEDKPAPTPSKTGEARRVRYYRNPMGLPDTSPVPKKDPMGMDYVPVFEDEGEDNSTVTVSPGKLQKTGVRSEPVERRTMSVPVRAAGRIEFDPRRVSVVSLRFEAFIESVGKFAEGDYVHKGEPLMRVYGPDLSSAAAEYVAVLNSGRGGRERLEGAKRRLANLGLDENAIAAIARSRRVPRVILWPAPQDGHIFERSALNGMRAAPGDALFRIVDHSLVWVLADFPERDVAMIAPGQKAEVRARAYPDRAFKGEVALIYPHLNAETRTARVRIELPNPEGLLRGDMYADVEIAAAGNEKVLTAPESAIIDTGKRQVAIVDKGEGRFEPREVKIGRRGDGLVEIEAGLGEKDRVVTTANFLIDAESNLKAALRALDQGEGGK</sequence>
<dbReference type="FunFam" id="2.40.420.20:FF:000003">
    <property type="entry name" value="Cation efflux system protein cusB"/>
    <property type="match status" value="1"/>
</dbReference>
<feature type="domain" description="CusB-like three alpha-helical bundle" evidence="6">
    <location>
        <begin position="218"/>
        <end position="266"/>
    </location>
</feature>
<dbReference type="Gene3D" id="2.40.420.20">
    <property type="match status" value="1"/>
</dbReference>
<evidence type="ECO:0000313" key="11">
    <source>
        <dbReference type="Proteomes" id="UP001144323"/>
    </source>
</evidence>
<reference evidence="10" key="1">
    <citation type="journal article" date="2023" name="Int. J. Syst. Evol. Microbiol.">
        <title>Methylocystis iwaonis sp. nov., a type II methane-oxidizing bacterium from surface soil of a rice paddy field in Japan, and emended description of the genus Methylocystis (ex Whittenbury et al. 1970) Bowman et al. 1993.</title>
        <authorList>
            <person name="Kaise H."/>
            <person name="Sawadogo J.B."/>
            <person name="Alam M.S."/>
            <person name="Ueno C."/>
            <person name="Dianou D."/>
            <person name="Shinjo R."/>
            <person name="Asakawa S."/>
        </authorList>
    </citation>
    <scope>NUCLEOTIDE SEQUENCE</scope>
    <source>
        <strain evidence="10">LMG27198</strain>
    </source>
</reference>
<dbReference type="GO" id="GO:0022857">
    <property type="term" value="F:transmembrane transporter activity"/>
    <property type="evidence" value="ECO:0007669"/>
    <property type="project" value="InterPro"/>
</dbReference>
<dbReference type="AlphaFoldDB" id="A0A9W6GY54"/>
<evidence type="ECO:0000259" key="8">
    <source>
        <dbReference type="Pfam" id="PF25954"/>
    </source>
</evidence>
<dbReference type="Pfam" id="PF25954">
    <property type="entry name" value="Beta-barrel_RND_2"/>
    <property type="match status" value="1"/>
</dbReference>
<dbReference type="PANTHER" id="PTHR30097">
    <property type="entry name" value="CATION EFFLUX SYSTEM PROTEIN CUSB"/>
    <property type="match status" value="1"/>
</dbReference>
<name>A0A9W6GY54_9HYPH</name>
<proteinExistence type="inferred from homology"/>
<dbReference type="NCBIfam" id="TIGR01730">
    <property type="entry name" value="RND_mfp"/>
    <property type="match status" value="1"/>
</dbReference>
<evidence type="ECO:0000259" key="7">
    <source>
        <dbReference type="Pfam" id="PF25919"/>
    </source>
</evidence>
<dbReference type="PANTHER" id="PTHR30097:SF15">
    <property type="entry name" value="CATION EFFLUX SYSTEM PROTEIN CUSB"/>
    <property type="match status" value="1"/>
</dbReference>
<dbReference type="Gene3D" id="6.10.140.730">
    <property type="match status" value="1"/>
</dbReference>
<dbReference type="GO" id="GO:0046914">
    <property type="term" value="F:transition metal ion binding"/>
    <property type="evidence" value="ECO:0007669"/>
    <property type="project" value="TreeGrafter"/>
</dbReference>
<evidence type="ECO:0000259" key="6">
    <source>
        <dbReference type="Pfam" id="PF25869"/>
    </source>
</evidence>
<dbReference type="Pfam" id="PF25919">
    <property type="entry name" value="BSH_CusB"/>
    <property type="match status" value="1"/>
</dbReference>
<dbReference type="Pfam" id="PF25869">
    <property type="entry name" value="3HB_CusB"/>
    <property type="match status" value="1"/>
</dbReference>
<gene>
    <name evidence="10" type="ORF">LMG27198_41250</name>
</gene>
<evidence type="ECO:0000256" key="5">
    <source>
        <dbReference type="SAM" id="MobiDB-lite"/>
    </source>
</evidence>
<dbReference type="Pfam" id="PF25975">
    <property type="entry name" value="CzcB_C"/>
    <property type="match status" value="1"/>
</dbReference>
<comment type="similarity">
    <text evidence="1">Belongs to the membrane fusion protein (MFP) (TC 8.A.1) family.</text>
</comment>
<evidence type="ECO:0000313" key="10">
    <source>
        <dbReference type="EMBL" id="GLI95133.1"/>
    </source>
</evidence>
<feature type="domain" description="CzcB-like C-terminal circularly permuted SH3-like" evidence="9">
    <location>
        <begin position="390"/>
        <end position="448"/>
    </location>
</feature>
<keyword evidence="3" id="KW-0732">Signal</keyword>
<comment type="caution">
    <text evidence="10">The sequence shown here is derived from an EMBL/GenBank/DDBJ whole genome shotgun (WGS) entry which is preliminary data.</text>
</comment>
<evidence type="ECO:0000256" key="2">
    <source>
        <dbReference type="ARBA" id="ARBA00022448"/>
    </source>
</evidence>
<keyword evidence="2" id="KW-0813">Transport</keyword>
<dbReference type="GO" id="GO:0015679">
    <property type="term" value="P:plasma membrane copper ion transport"/>
    <property type="evidence" value="ECO:0007669"/>
    <property type="project" value="TreeGrafter"/>
</dbReference>
<dbReference type="Proteomes" id="UP001144323">
    <property type="component" value="Unassembled WGS sequence"/>
</dbReference>